<dbReference type="STRING" id="1121022.GCA_000376105_02161"/>
<dbReference type="EMBL" id="AWGB01000048">
    <property type="protein sequence ID" value="ESQ86932.1"/>
    <property type="molecule type" value="Genomic_DNA"/>
</dbReference>
<organism evidence="3 4">
    <name type="scientific">Asticcacaulis benevestitus DSM 16100 = ATCC BAA-896</name>
    <dbReference type="NCBI Taxonomy" id="1121022"/>
    <lineage>
        <taxon>Bacteria</taxon>
        <taxon>Pseudomonadati</taxon>
        <taxon>Pseudomonadota</taxon>
        <taxon>Alphaproteobacteria</taxon>
        <taxon>Caulobacterales</taxon>
        <taxon>Caulobacteraceae</taxon>
        <taxon>Asticcacaulis</taxon>
    </lineage>
</organism>
<evidence type="ECO:0000313" key="4">
    <source>
        <dbReference type="Proteomes" id="UP000017837"/>
    </source>
</evidence>
<comment type="similarity">
    <text evidence="1 2">Belongs to the UPF0301 (AlgH) family.</text>
</comment>
<dbReference type="Proteomes" id="UP000017837">
    <property type="component" value="Unassembled WGS sequence"/>
</dbReference>
<evidence type="ECO:0000256" key="2">
    <source>
        <dbReference type="HAMAP-Rule" id="MF_00758"/>
    </source>
</evidence>
<dbReference type="eggNOG" id="COG1678">
    <property type="taxonomic scope" value="Bacteria"/>
</dbReference>
<dbReference type="PATRIC" id="fig|1121022.4.peg.3629"/>
<comment type="caution">
    <text evidence="3">The sequence shown here is derived from an EMBL/GenBank/DDBJ whole genome shotgun (WGS) entry which is preliminary data.</text>
</comment>
<sequence>MITTIEDGPLPAHVSYQGKLLIAMPSLADQPFDHSVIYLCQHDEQHAMGLILNQPISGLNFSKMMKELGIESGNRRLATQKIYRGGPVQNDRGFVLHSLDYQIDDITLDLGGPFISRPDGEEQGVGLTASRDILVDLSGGAGPARSLIALGYAGWGPGQLESELSQNAWLVAPASQELLFGSDPDHLWARALASMGIEPVHLSGFAGTA</sequence>
<proteinExistence type="inferred from homology"/>
<dbReference type="Gene3D" id="3.40.1740.10">
    <property type="entry name" value="VC0467-like"/>
    <property type="match status" value="1"/>
</dbReference>
<dbReference type="PANTHER" id="PTHR30327:SF1">
    <property type="entry name" value="UPF0301 PROTEIN YQGE"/>
    <property type="match status" value="1"/>
</dbReference>
<dbReference type="HAMAP" id="MF_00758">
    <property type="entry name" value="UPF0301"/>
    <property type="match status" value="1"/>
</dbReference>
<evidence type="ECO:0000256" key="1">
    <source>
        <dbReference type="ARBA" id="ARBA00009600"/>
    </source>
</evidence>
<dbReference type="Pfam" id="PF02622">
    <property type="entry name" value="DUF179"/>
    <property type="match status" value="1"/>
</dbReference>
<protein>
    <recommendedName>
        <fullName evidence="2">UPF0301 protein ABENE_17745</fullName>
    </recommendedName>
</protein>
<dbReference type="PANTHER" id="PTHR30327">
    <property type="entry name" value="UNCHARACTERIZED PROTEIN YQGE"/>
    <property type="match status" value="1"/>
</dbReference>
<name>V4NYS5_9CAUL</name>
<dbReference type="GO" id="GO:0005829">
    <property type="term" value="C:cytosol"/>
    <property type="evidence" value="ECO:0007669"/>
    <property type="project" value="TreeGrafter"/>
</dbReference>
<gene>
    <name evidence="3" type="ORF">ABENE_17745</name>
</gene>
<dbReference type="SUPFAM" id="SSF143456">
    <property type="entry name" value="VC0467-like"/>
    <property type="match status" value="1"/>
</dbReference>
<accession>V4NYS5</accession>
<keyword evidence="4" id="KW-1185">Reference proteome</keyword>
<reference evidence="3 4" key="1">
    <citation type="journal article" date="2014" name="Nature">
        <title>Sequential evolution of bacterial morphology by co-option of a developmental regulator.</title>
        <authorList>
            <person name="Jiang C."/>
            <person name="Brown P.J."/>
            <person name="Ducret A."/>
            <person name="Brun Y.V."/>
        </authorList>
    </citation>
    <scope>NUCLEOTIDE SEQUENCE [LARGE SCALE GENOMIC DNA]</scope>
    <source>
        <strain evidence="3 4">DSM 16100</strain>
    </source>
</reference>
<dbReference type="InterPro" id="IPR003774">
    <property type="entry name" value="AlgH-like"/>
</dbReference>
<dbReference type="OrthoDB" id="9807486at2"/>
<dbReference type="AlphaFoldDB" id="V4NYS5"/>
<evidence type="ECO:0000313" key="3">
    <source>
        <dbReference type="EMBL" id="ESQ86932.1"/>
    </source>
</evidence>
<dbReference type="RefSeq" id="WP_018081827.1">
    <property type="nucleotide sequence ID" value="NZ_AQWM01000008.1"/>
</dbReference>